<dbReference type="EMBL" id="AWWV01014578">
    <property type="protein sequence ID" value="OMO55712.1"/>
    <property type="molecule type" value="Genomic_DNA"/>
</dbReference>
<organism evidence="2 3">
    <name type="scientific">Corchorus capsularis</name>
    <name type="common">Jute</name>
    <dbReference type="NCBI Taxonomy" id="210143"/>
    <lineage>
        <taxon>Eukaryota</taxon>
        <taxon>Viridiplantae</taxon>
        <taxon>Streptophyta</taxon>
        <taxon>Embryophyta</taxon>
        <taxon>Tracheophyta</taxon>
        <taxon>Spermatophyta</taxon>
        <taxon>Magnoliopsida</taxon>
        <taxon>eudicotyledons</taxon>
        <taxon>Gunneridae</taxon>
        <taxon>Pentapetalae</taxon>
        <taxon>rosids</taxon>
        <taxon>malvids</taxon>
        <taxon>Malvales</taxon>
        <taxon>Malvaceae</taxon>
        <taxon>Grewioideae</taxon>
        <taxon>Apeibeae</taxon>
        <taxon>Corchorus</taxon>
    </lineage>
</organism>
<dbReference type="Gramene" id="OMO55712">
    <property type="protein sequence ID" value="OMO55712"/>
    <property type="gene ID" value="CCACVL1_27065"/>
</dbReference>
<gene>
    <name evidence="2" type="ORF">CCACVL1_27065</name>
</gene>
<reference evidence="2 3" key="1">
    <citation type="submission" date="2013-09" db="EMBL/GenBank/DDBJ databases">
        <title>Corchorus capsularis genome sequencing.</title>
        <authorList>
            <person name="Alam M."/>
            <person name="Haque M.S."/>
            <person name="Islam M.S."/>
            <person name="Emdad E.M."/>
            <person name="Islam M.M."/>
            <person name="Ahmed B."/>
            <person name="Halim A."/>
            <person name="Hossen Q.M.M."/>
            <person name="Hossain M.Z."/>
            <person name="Ahmed R."/>
            <person name="Khan M.M."/>
            <person name="Islam R."/>
            <person name="Rashid M.M."/>
            <person name="Khan S.A."/>
            <person name="Rahman M.S."/>
            <person name="Alam M."/>
        </authorList>
    </citation>
    <scope>NUCLEOTIDE SEQUENCE [LARGE SCALE GENOMIC DNA]</scope>
    <source>
        <strain evidence="3">cv. CVL-1</strain>
        <tissue evidence="2">Whole seedling</tissue>
    </source>
</reference>
<dbReference type="Proteomes" id="UP000188268">
    <property type="component" value="Unassembled WGS sequence"/>
</dbReference>
<comment type="caution">
    <text evidence="2">The sequence shown here is derived from an EMBL/GenBank/DDBJ whole genome shotgun (WGS) entry which is preliminary data.</text>
</comment>
<sequence length="33" mass="3719">MARRVICLCLFLFLSFVRPISSGAEEKGSLKVF</sequence>
<feature type="chain" id="PRO_5011983310" evidence="1">
    <location>
        <begin position="23"/>
        <end position="33"/>
    </location>
</feature>
<evidence type="ECO:0000313" key="2">
    <source>
        <dbReference type="EMBL" id="OMO55712.1"/>
    </source>
</evidence>
<keyword evidence="1" id="KW-0732">Signal</keyword>
<name>A0A1R3GCB2_COCAP</name>
<evidence type="ECO:0000313" key="3">
    <source>
        <dbReference type="Proteomes" id="UP000188268"/>
    </source>
</evidence>
<feature type="signal peptide" evidence="1">
    <location>
        <begin position="1"/>
        <end position="22"/>
    </location>
</feature>
<protein>
    <submittedName>
        <fullName evidence="2">Uncharacterized protein</fullName>
    </submittedName>
</protein>
<evidence type="ECO:0000256" key="1">
    <source>
        <dbReference type="SAM" id="SignalP"/>
    </source>
</evidence>
<proteinExistence type="predicted"/>
<dbReference type="AlphaFoldDB" id="A0A1R3GCB2"/>
<accession>A0A1R3GCB2</accession>
<keyword evidence="3" id="KW-1185">Reference proteome</keyword>